<keyword evidence="4" id="KW-0539">Nucleus</keyword>
<feature type="compositionally biased region" description="Polar residues" evidence="5">
    <location>
        <begin position="171"/>
        <end position="191"/>
    </location>
</feature>
<reference evidence="6 7" key="1">
    <citation type="submission" date="2018-02" db="EMBL/GenBank/DDBJ databases">
        <title>The genomes of Aspergillus section Nigri reveals drivers in fungal speciation.</title>
        <authorList>
            <consortium name="DOE Joint Genome Institute"/>
            <person name="Vesth T.C."/>
            <person name="Nybo J."/>
            <person name="Theobald S."/>
            <person name="Brandl J."/>
            <person name="Frisvad J.C."/>
            <person name="Nielsen K.F."/>
            <person name="Lyhne E.K."/>
            <person name="Kogle M.E."/>
            <person name="Kuo A."/>
            <person name="Riley R."/>
            <person name="Clum A."/>
            <person name="Nolan M."/>
            <person name="Lipzen A."/>
            <person name="Salamov A."/>
            <person name="Henrissat B."/>
            <person name="Wiebenga A."/>
            <person name="De vries R.P."/>
            <person name="Grigoriev I.V."/>
            <person name="Mortensen U.H."/>
            <person name="Andersen M.R."/>
            <person name="Baker S.E."/>
        </authorList>
    </citation>
    <scope>NUCLEOTIDE SEQUENCE [LARGE SCALE GENOMIC DNA]</scope>
    <source>
        <strain evidence="6 7">CBS 112811</strain>
    </source>
</reference>
<name>A0A8G1QVA5_9EURO</name>
<dbReference type="GO" id="GO:0003677">
    <property type="term" value="F:DNA binding"/>
    <property type="evidence" value="ECO:0007669"/>
    <property type="project" value="UniProtKB-KW"/>
</dbReference>
<evidence type="ECO:0000256" key="4">
    <source>
        <dbReference type="ARBA" id="ARBA00023242"/>
    </source>
</evidence>
<evidence type="ECO:0000256" key="3">
    <source>
        <dbReference type="ARBA" id="ARBA00023163"/>
    </source>
</evidence>
<dbReference type="RefSeq" id="XP_025512953.1">
    <property type="nucleotide sequence ID" value="XM_025656284.1"/>
</dbReference>
<evidence type="ECO:0000256" key="1">
    <source>
        <dbReference type="ARBA" id="ARBA00023015"/>
    </source>
</evidence>
<evidence type="ECO:0000256" key="2">
    <source>
        <dbReference type="ARBA" id="ARBA00023125"/>
    </source>
</evidence>
<dbReference type="InterPro" id="IPR036864">
    <property type="entry name" value="Zn2-C6_fun-type_DNA-bd_sf"/>
</dbReference>
<evidence type="ECO:0000313" key="7">
    <source>
        <dbReference type="Proteomes" id="UP000249526"/>
    </source>
</evidence>
<sequence length="667" mass="73294">MSQRRQFSSCDPCRRSKRRCFFASPRGEKCFDSPDGYYQAGTTPPGDTLVTGLNLTEDHDTQKGHDDIMDLYLVNRLASDFVPPVQVSSEAQTSVRSSLSDRVSYVMPLLAGSSLTSPVRLLNSKLDATILDDRLAKISHAIITGCASRFVDYDCNLYATASRYRLEGWSEQPSQRHTPATLESSSNTSFPDTPASVTPLDVISSPDSGMPLNDISCTFTVIGAVRFLDHFAGLYGNRISATARKQSDAALKSVLRTFSLQWLPTESVLAADSILQDNVYGIPTNEASQNAFYDSWFQTREILEQAQSVRSFRIVYAILLFGGITVPTKAPVESTREFLDSGLQSLCSLNELVRKHCTTLGAHSIYSGLLEASLNAVHWGGYIRDLGASLTTNRPCRLPIPDHSKVLFSTGSIMSTFDWSNNQNFPPRQDDIPNICKKAVAEAFYICRQIVEVKYLLHCDQSLAGIEDVTSTVAAVSKFDQQFRPFINYCINNLECLSLHSRTASVSLVLFWDLSILILAEALAFSRGSDSVDNTIIASMGSYQAEAVASVTKTVERVLSLPPDSAFNIENGLDAEVPLIAYHITPSLTATVYQRTIETLMDSQQSPLHTGETADDVWQRQVDIVLKGLSSLGETVGGSEAATRVLQSLLPRYGDILSECWTSDFST</sequence>
<feature type="region of interest" description="Disordered" evidence="5">
    <location>
        <begin position="169"/>
        <end position="194"/>
    </location>
</feature>
<evidence type="ECO:0008006" key="8">
    <source>
        <dbReference type="Google" id="ProtNLM"/>
    </source>
</evidence>
<protein>
    <recommendedName>
        <fullName evidence="8">Transcription factor domain-containing protein</fullName>
    </recommendedName>
</protein>
<dbReference type="AlphaFoldDB" id="A0A8G1QVA5"/>
<dbReference type="GO" id="GO:0000981">
    <property type="term" value="F:DNA-binding transcription factor activity, RNA polymerase II-specific"/>
    <property type="evidence" value="ECO:0007669"/>
    <property type="project" value="InterPro"/>
</dbReference>
<keyword evidence="3" id="KW-0804">Transcription</keyword>
<dbReference type="Proteomes" id="UP000249526">
    <property type="component" value="Unassembled WGS sequence"/>
</dbReference>
<gene>
    <name evidence="6" type="ORF">BO85DRAFT_377978</name>
</gene>
<keyword evidence="7" id="KW-1185">Reference proteome</keyword>
<dbReference type="GO" id="GO:0008270">
    <property type="term" value="F:zinc ion binding"/>
    <property type="evidence" value="ECO:0007669"/>
    <property type="project" value="InterPro"/>
</dbReference>
<dbReference type="GeneID" id="37159686"/>
<keyword evidence="1" id="KW-0805">Transcription regulation</keyword>
<evidence type="ECO:0000313" key="6">
    <source>
        <dbReference type="EMBL" id="RAH55031.1"/>
    </source>
</evidence>
<dbReference type="InterPro" id="IPR001138">
    <property type="entry name" value="Zn2Cys6_DnaBD"/>
</dbReference>
<dbReference type="GO" id="GO:0009893">
    <property type="term" value="P:positive regulation of metabolic process"/>
    <property type="evidence" value="ECO:0007669"/>
    <property type="project" value="UniProtKB-ARBA"/>
</dbReference>
<proteinExistence type="predicted"/>
<accession>A0A8G1QVA5</accession>
<dbReference type="EMBL" id="KZ825070">
    <property type="protein sequence ID" value="RAH55031.1"/>
    <property type="molecule type" value="Genomic_DNA"/>
</dbReference>
<dbReference type="Gene3D" id="4.10.240.10">
    <property type="entry name" value="Zn(2)-C6 fungal-type DNA-binding domain"/>
    <property type="match status" value="1"/>
</dbReference>
<keyword evidence="2" id="KW-0238">DNA-binding</keyword>
<evidence type="ECO:0000256" key="5">
    <source>
        <dbReference type="SAM" id="MobiDB-lite"/>
    </source>
</evidence>
<organism evidence="6 7">
    <name type="scientific">Aspergillus piperis CBS 112811</name>
    <dbReference type="NCBI Taxonomy" id="1448313"/>
    <lineage>
        <taxon>Eukaryota</taxon>
        <taxon>Fungi</taxon>
        <taxon>Dikarya</taxon>
        <taxon>Ascomycota</taxon>
        <taxon>Pezizomycotina</taxon>
        <taxon>Eurotiomycetes</taxon>
        <taxon>Eurotiomycetidae</taxon>
        <taxon>Eurotiales</taxon>
        <taxon>Aspergillaceae</taxon>
        <taxon>Aspergillus</taxon>
        <taxon>Aspergillus subgen. Circumdati</taxon>
    </lineage>
</organism>
<dbReference type="CDD" id="cd00067">
    <property type="entry name" value="GAL4"/>
    <property type="match status" value="1"/>
</dbReference>